<sequence length="215" mass="23168">MVTARARLNQLLAMAAERKWAPLARDLAELVLSWPADCPVQMRGPMLALFETALREADAAILGEIAPRFAGRSDVPLKVLNLLYLSAPAPLRREILLRNGLENEEMAAVHPADSLLILSAARNGARDFASAFAVGTGLTRRMAEAVLADRSGEALAVVCRSTGLDRATFSALVLLKAPRGTQLSAYDTVTPKAAAHLMQEWQKFAPLKPHAHAAE</sequence>
<dbReference type="Pfam" id="PF10098">
    <property type="entry name" value="DUF2336"/>
    <property type="match status" value="1"/>
</dbReference>
<dbReference type="EMBL" id="JAASRM010000001">
    <property type="protein sequence ID" value="NIK87670.1"/>
    <property type="molecule type" value="Genomic_DNA"/>
</dbReference>
<keyword evidence="2" id="KW-1185">Reference proteome</keyword>
<accession>A0A846MXC2</accession>
<evidence type="ECO:0008006" key="3">
    <source>
        <dbReference type="Google" id="ProtNLM"/>
    </source>
</evidence>
<evidence type="ECO:0000313" key="2">
    <source>
        <dbReference type="Proteomes" id="UP000570514"/>
    </source>
</evidence>
<dbReference type="RefSeq" id="WP_167081492.1">
    <property type="nucleotide sequence ID" value="NZ_BAAADC010000001.1"/>
</dbReference>
<name>A0A846MXC2_9PROT</name>
<proteinExistence type="predicted"/>
<reference evidence="1 2" key="1">
    <citation type="submission" date="2020-03" db="EMBL/GenBank/DDBJ databases">
        <title>Genomic Encyclopedia of Type Strains, Phase IV (KMG-IV): sequencing the most valuable type-strain genomes for metagenomic binning, comparative biology and taxonomic classification.</title>
        <authorList>
            <person name="Goeker M."/>
        </authorList>
    </citation>
    <scope>NUCLEOTIDE SEQUENCE [LARGE SCALE GENOMIC DNA]</scope>
    <source>
        <strain evidence="1 2">DSM 19867</strain>
    </source>
</reference>
<dbReference type="AlphaFoldDB" id="A0A846MXC2"/>
<protein>
    <recommendedName>
        <fullName evidence="3">DUF2336 domain-containing protein</fullName>
    </recommendedName>
</protein>
<dbReference type="InterPro" id="IPR019285">
    <property type="entry name" value="DUF2336"/>
</dbReference>
<organism evidence="1 2">
    <name type="scientific">Rhizomicrobium palustre</name>
    <dbReference type="NCBI Taxonomy" id="189966"/>
    <lineage>
        <taxon>Bacteria</taxon>
        <taxon>Pseudomonadati</taxon>
        <taxon>Pseudomonadota</taxon>
        <taxon>Alphaproteobacteria</taxon>
        <taxon>Micropepsales</taxon>
        <taxon>Micropepsaceae</taxon>
        <taxon>Rhizomicrobium</taxon>
    </lineage>
</organism>
<dbReference type="Proteomes" id="UP000570514">
    <property type="component" value="Unassembled WGS sequence"/>
</dbReference>
<evidence type="ECO:0000313" key="1">
    <source>
        <dbReference type="EMBL" id="NIK87670.1"/>
    </source>
</evidence>
<gene>
    <name evidence="1" type="ORF">FHS83_000988</name>
</gene>
<comment type="caution">
    <text evidence="1">The sequence shown here is derived from an EMBL/GenBank/DDBJ whole genome shotgun (WGS) entry which is preliminary data.</text>
</comment>